<reference evidence="1" key="1">
    <citation type="submission" date="2019-08" db="EMBL/GenBank/DDBJ databases">
        <authorList>
            <person name="Kucharzyk K."/>
            <person name="Murdoch R.W."/>
            <person name="Higgins S."/>
            <person name="Loffler F."/>
        </authorList>
    </citation>
    <scope>NUCLEOTIDE SEQUENCE</scope>
</reference>
<protein>
    <submittedName>
        <fullName evidence="1">Uncharacterized protein</fullName>
    </submittedName>
</protein>
<dbReference type="AlphaFoldDB" id="A0A645BSU8"/>
<gene>
    <name evidence="1" type="ORF">SDC9_114605</name>
</gene>
<evidence type="ECO:0000313" key="1">
    <source>
        <dbReference type="EMBL" id="MPM67681.1"/>
    </source>
</evidence>
<name>A0A645BSU8_9ZZZZ</name>
<sequence>MLLQIIKDYVDQSLIKEMFIGELLNNYPTGFFLEDQYIRSLVGYRLTLDLNSAKCIHLAPNSFDVGFPSYIHPKYRTIERLLGPLEGFFNSFTFRRDIISKDYNSYYMRPENVITPIVPLANATYEIINNQFYGDLVDFANYYDSSYCCDLDVWLSEIVLQVGSLGRRPVNFPTPSGFSKCKQKSILHPYSYQGWVLLSLREQELLRKSSEMAQRCESLFVLCQVESPNDKAGLFSKKDFRIDRYLYDFEPTSRRDNPISVLTIEDTLEQSEIMFVNPTIIKNLGLSIDSSLHEGFKARDRQGEIIIKMISWKEQYIGIISNGTEVPMLSGVAVVIREEYYKKLLMQYDESALNFVQFTEFPSN</sequence>
<comment type="caution">
    <text evidence="1">The sequence shown here is derived from an EMBL/GenBank/DDBJ whole genome shotgun (WGS) entry which is preliminary data.</text>
</comment>
<proteinExistence type="predicted"/>
<accession>A0A645BSU8</accession>
<organism evidence="1">
    <name type="scientific">bioreactor metagenome</name>
    <dbReference type="NCBI Taxonomy" id="1076179"/>
    <lineage>
        <taxon>unclassified sequences</taxon>
        <taxon>metagenomes</taxon>
        <taxon>ecological metagenomes</taxon>
    </lineage>
</organism>
<dbReference type="EMBL" id="VSSQ01021826">
    <property type="protein sequence ID" value="MPM67681.1"/>
    <property type="molecule type" value="Genomic_DNA"/>
</dbReference>